<reference evidence="6" key="1">
    <citation type="journal article" date="2019" name="Int. J. Syst. Evol. Microbiol.">
        <title>The Global Catalogue of Microorganisms (GCM) 10K type strain sequencing project: providing services to taxonomists for standard genome sequencing and annotation.</title>
        <authorList>
            <consortium name="The Broad Institute Genomics Platform"/>
            <consortium name="The Broad Institute Genome Sequencing Center for Infectious Disease"/>
            <person name="Wu L."/>
            <person name="Ma J."/>
        </authorList>
    </citation>
    <scope>NUCLEOTIDE SEQUENCE [LARGE SCALE GENOMIC DNA]</scope>
    <source>
        <strain evidence="6">KCTC 42986</strain>
    </source>
</reference>
<protein>
    <submittedName>
        <fullName evidence="5">Autoinducer binding domain-containing protein</fullName>
    </submittedName>
</protein>
<proteinExistence type="predicted"/>
<evidence type="ECO:0000313" key="5">
    <source>
        <dbReference type="EMBL" id="MFC3110464.1"/>
    </source>
</evidence>
<dbReference type="EMBL" id="JBHRTP010000078">
    <property type="protein sequence ID" value="MFC3110464.1"/>
    <property type="molecule type" value="Genomic_DNA"/>
</dbReference>
<dbReference type="InterPro" id="IPR036388">
    <property type="entry name" value="WH-like_DNA-bd_sf"/>
</dbReference>
<dbReference type="InterPro" id="IPR036693">
    <property type="entry name" value="TF_LuxR_autoind-bd_dom_sf"/>
</dbReference>
<dbReference type="Pfam" id="PF03472">
    <property type="entry name" value="Autoind_bind"/>
    <property type="match status" value="1"/>
</dbReference>
<accession>A0ABV7F617</accession>
<keyword evidence="2" id="KW-0238">DNA-binding</keyword>
<gene>
    <name evidence="5" type="ORF">ACFOFO_21270</name>
</gene>
<dbReference type="SUPFAM" id="SSF46894">
    <property type="entry name" value="C-terminal effector domain of the bipartite response regulators"/>
    <property type="match status" value="1"/>
</dbReference>
<dbReference type="PROSITE" id="PS50043">
    <property type="entry name" value="HTH_LUXR_2"/>
    <property type="match status" value="1"/>
</dbReference>
<dbReference type="PRINTS" id="PR00038">
    <property type="entry name" value="HTHLUXR"/>
</dbReference>
<comment type="caution">
    <text evidence="5">The sequence shown here is derived from an EMBL/GenBank/DDBJ whole genome shotgun (WGS) entry which is preliminary data.</text>
</comment>
<sequence>MDNWQEDQIQSLLGAKTDVAFFAELSRAANKIGFDYCAYGMQMPLPVSKPKLIMLNNYSEGWQQRYLKENYLAVDPTVAHGMRSVMPLVWSEKVFATSRPFWEDARAHGICVGWAQSCYDSKGVGGLLTLARSNDDLSGKELSDISLKMSWLAQVAHEGLSRLVVSKMMPEVDVSLSAREIDVLRWTADGKTSSEVGEILYISERTVNFHVNNALIKLGAANKTAGVIKAAALGFL</sequence>
<dbReference type="Gene3D" id="1.10.10.10">
    <property type="entry name" value="Winged helix-like DNA-binding domain superfamily/Winged helix DNA-binding domain"/>
    <property type="match status" value="1"/>
</dbReference>
<keyword evidence="1" id="KW-0805">Transcription regulation</keyword>
<feature type="domain" description="HTH luxR-type" evidence="4">
    <location>
        <begin position="169"/>
        <end position="234"/>
    </location>
</feature>
<dbReference type="SUPFAM" id="SSF75516">
    <property type="entry name" value="Pheromone-binding domain of LuxR-like quorum-sensing transcription factors"/>
    <property type="match status" value="1"/>
</dbReference>
<evidence type="ECO:0000256" key="3">
    <source>
        <dbReference type="ARBA" id="ARBA00023163"/>
    </source>
</evidence>
<evidence type="ECO:0000256" key="2">
    <source>
        <dbReference type="ARBA" id="ARBA00023125"/>
    </source>
</evidence>
<name>A0ABV7F617_9BURK</name>
<dbReference type="RefSeq" id="WP_390332773.1">
    <property type="nucleotide sequence ID" value="NZ_JBHRTP010000078.1"/>
</dbReference>
<dbReference type="InterPro" id="IPR005143">
    <property type="entry name" value="TF_LuxR_autoind-bd_dom"/>
</dbReference>
<keyword evidence="6" id="KW-1185">Reference proteome</keyword>
<organism evidence="5 6">
    <name type="scientific">Undibacterium arcticum</name>
    <dbReference type="NCBI Taxonomy" id="1762892"/>
    <lineage>
        <taxon>Bacteria</taxon>
        <taxon>Pseudomonadati</taxon>
        <taxon>Pseudomonadota</taxon>
        <taxon>Betaproteobacteria</taxon>
        <taxon>Burkholderiales</taxon>
        <taxon>Oxalobacteraceae</taxon>
        <taxon>Undibacterium</taxon>
    </lineage>
</organism>
<dbReference type="SMART" id="SM00421">
    <property type="entry name" value="HTH_LUXR"/>
    <property type="match status" value="1"/>
</dbReference>
<dbReference type="PANTHER" id="PTHR44688:SF16">
    <property type="entry name" value="DNA-BINDING TRANSCRIPTIONAL ACTIVATOR DEVR_DOSR"/>
    <property type="match status" value="1"/>
</dbReference>
<evidence type="ECO:0000259" key="4">
    <source>
        <dbReference type="PROSITE" id="PS50043"/>
    </source>
</evidence>
<dbReference type="InterPro" id="IPR016032">
    <property type="entry name" value="Sig_transdc_resp-reg_C-effctor"/>
</dbReference>
<dbReference type="InterPro" id="IPR000792">
    <property type="entry name" value="Tscrpt_reg_LuxR_C"/>
</dbReference>
<dbReference type="Pfam" id="PF00196">
    <property type="entry name" value="GerE"/>
    <property type="match status" value="1"/>
</dbReference>
<evidence type="ECO:0000256" key="1">
    <source>
        <dbReference type="ARBA" id="ARBA00023015"/>
    </source>
</evidence>
<evidence type="ECO:0000313" key="6">
    <source>
        <dbReference type="Proteomes" id="UP001595530"/>
    </source>
</evidence>
<keyword evidence="3" id="KW-0804">Transcription</keyword>
<dbReference type="Gene3D" id="3.30.450.80">
    <property type="entry name" value="Transcription factor LuxR-like, autoinducer-binding domain"/>
    <property type="match status" value="1"/>
</dbReference>
<dbReference type="PANTHER" id="PTHR44688">
    <property type="entry name" value="DNA-BINDING TRANSCRIPTIONAL ACTIVATOR DEVR_DOSR"/>
    <property type="match status" value="1"/>
</dbReference>
<dbReference type="Proteomes" id="UP001595530">
    <property type="component" value="Unassembled WGS sequence"/>
</dbReference>
<dbReference type="CDD" id="cd06170">
    <property type="entry name" value="LuxR_C_like"/>
    <property type="match status" value="1"/>
</dbReference>
<dbReference type="PROSITE" id="PS00622">
    <property type="entry name" value="HTH_LUXR_1"/>
    <property type="match status" value="1"/>
</dbReference>